<evidence type="ECO:0000313" key="2">
    <source>
        <dbReference type="Proteomes" id="UP000290682"/>
    </source>
</evidence>
<organism evidence="1 2">
    <name type="scientific">Crenobacter cavernae</name>
    <dbReference type="NCBI Taxonomy" id="2290923"/>
    <lineage>
        <taxon>Bacteria</taxon>
        <taxon>Pseudomonadati</taxon>
        <taxon>Pseudomonadota</taxon>
        <taxon>Betaproteobacteria</taxon>
        <taxon>Neisseriales</taxon>
        <taxon>Neisseriaceae</taxon>
        <taxon>Crenobacter</taxon>
    </lineage>
</organism>
<evidence type="ECO:0008006" key="3">
    <source>
        <dbReference type="Google" id="ProtNLM"/>
    </source>
</evidence>
<gene>
    <name evidence="1" type="ORF">EBB06_11730</name>
</gene>
<comment type="caution">
    <text evidence="1">The sequence shown here is derived from an EMBL/GenBank/DDBJ whole genome shotgun (WGS) entry which is preliminary data.</text>
</comment>
<protein>
    <recommendedName>
        <fullName evidence="3">Phage head morphogenesis domain-containing protein</fullName>
    </recommendedName>
</protein>
<evidence type="ECO:0000313" key="1">
    <source>
        <dbReference type="EMBL" id="RXZ42568.1"/>
    </source>
</evidence>
<dbReference type="EMBL" id="REGR01000014">
    <property type="protein sequence ID" value="RXZ42568.1"/>
    <property type="molecule type" value="Genomic_DNA"/>
</dbReference>
<keyword evidence="2" id="KW-1185">Reference proteome</keyword>
<accession>A0ABY0FD83</accession>
<dbReference type="Proteomes" id="UP000290682">
    <property type="component" value="Unassembled WGS sequence"/>
</dbReference>
<sequence>MNSAQKIRQMADTGVTHFKWVHSGVPLKCGNEDHSKLDGRQYEIAKYLASGKPLPGESKGCRCTFVAVLDLG</sequence>
<proteinExistence type="predicted"/>
<name>A0ABY0FD83_9NEIS</name>
<reference evidence="1 2" key="1">
    <citation type="submission" date="2018-10" db="EMBL/GenBank/DDBJ databases">
        <title>Draft genome of Fastidiocella sp. strain 375T, a bacterium isolated from a karstic cave dripping water.</title>
        <authorList>
            <person name="Coelho C."/>
            <person name="Verissimo A."/>
            <person name="Tiago I."/>
        </authorList>
    </citation>
    <scope>NUCLEOTIDE SEQUENCE [LARGE SCALE GENOMIC DNA]</scope>
    <source>
        <strain evidence="1 2">CAVE-375</strain>
    </source>
</reference>